<name>A0A067CVF6_SAPPC</name>
<dbReference type="KEGG" id="spar:SPRG_00571"/>
<accession>A0A067CVF6</accession>
<evidence type="ECO:0000313" key="1">
    <source>
        <dbReference type="EMBL" id="KDO34508.1"/>
    </source>
</evidence>
<sequence>MAMLETTIREAFVEGVYLVTLYSDLDPAMNTVLNHVSSDGSQAKLMTNPARTIITQDGVASADALGTDYIINSYPLGPW</sequence>
<keyword evidence="2" id="KW-1185">Reference proteome</keyword>
<dbReference type="Proteomes" id="UP000030745">
    <property type="component" value="Unassembled WGS sequence"/>
</dbReference>
<dbReference type="VEuPathDB" id="FungiDB:SPRG_00571"/>
<gene>
    <name evidence="1" type="ORF">SPRG_00571</name>
</gene>
<dbReference type="EMBL" id="KK583190">
    <property type="protein sequence ID" value="KDO34508.1"/>
    <property type="molecule type" value="Genomic_DNA"/>
</dbReference>
<proteinExistence type="predicted"/>
<evidence type="ECO:0000313" key="2">
    <source>
        <dbReference type="Proteomes" id="UP000030745"/>
    </source>
</evidence>
<dbReference type="RefSeq" id="XP_012194186.1">
    <property type="nucleotide sequence ID" value="XM_012338796.1"/>
</dbReference>
<protein>
    <submittedName>
        <fullName evidence="1">Uncharacterized protein</fullName>
    </submittedName>
</protein>
<dbReference type="AlphaFoldDB" id="A0A067CVF6"/>
<dbReference type="GeneID" id="24123207"/>
<organism evidence="1 2">
    <name type="scientific">Saprolegnia parasitica (strain CBS 223.65)</name>
    <dbReference type="NCBI Taxonomy" id="695850"/>
    <lineage>
        <taxon>Eukaryota</taxon>
        <taxon>Sar</taxon>
        <taxon>Stramenopiles</taxon>
        <taxon>Oomycota</taxon>
        <taxon>Saprolegniomycetes</taxon>
        <taxon>Saprolegniales</taxon>
        <taxon>Saprolegniaceae</taxon>
        <taxon>Saprolegnia</taxon>
    </lineage>
</organism>
<reference evidence="1 2" key="1">
    <citation type="journal article" date="2013" name="PLoS Genet.">
        <title>Distinctive expansion of potential virulence genes in the genome of the oomycete fish pathogen Saprolegnia parasitica.</title>
        <authorList>
            <person name="Jiang R.H."/>
            <person name="de Bruijn I."/>
            <person name="Haas B.J."/>
            <person name="Belmonte R."/>
            <person name="Lobach L."/>
            <person name="Christie J."/>
            <person name="van den Ackerveken G."/>
            <person name="Bottin A."/>
            <person name="Bulone V."/>
            <person name="Diaz-Moreno S.M."/>
            <person name="Dumas B."/>
            <person name="Fan L."/>
            <person name="Gaulin E."/>
            <person name="Govers F."/>
            <person name="Grenville-Briggs L.J."/>
            <person name="Horner N.R."/>
            <person name="Levin J.Z."/>
            <person name="Mammella M."/>
            <person name="Meijer H.J."/>
            <person name="Morris P."/>
            <person name="Nusbaum C."/>
            <person name="Oome S."/>
            <person name="Phillips A.J."/>
            <person name="van Rooyen D."/>
            <person name="Rzeszutek E."/>
            <person name="Saraiva M."/>
            <person name="Secombes C.J."/>
            <person name="Seidl M.F."/>
            <person name="Snel B."/>
            <person name="Stassen J.H."/>
            <person name="Sykes S."/>
            <person name="Tripathy S."/>
            <person name="van den Berg H."/>
            <person name="Vega-Arreguin J.C."/>
            <person name="Wawra S."/>
            <person name="Young S.K."/>
            <person name="Zeng Q."/>
            <person name="Dieguez-Uribeondo J."/>
            <person name="Russ C."/>
            <person name="Tyler B.M."/>
            <person name="van West P."/>
        </authorList>
    </citation>
    <scope>NUCLEOTIDE SEQUENCE [LARGE SCALE GENOMIC DNA]</scope>
    <source>
        <strain evidence="1 2">CBS 223.65</strain>
    </source>
</reference>